<feature type="region of interest" description="Disordered" evidence="1">
    <location>
        <begin position="330"/>
        <end position="349"/>
    </location>
</feature>
<protein>
    <submittedName>
        <fullName evidence="2">Uncharacterized protein</fullName>
    </submittedName>
</protein>
<reference evidence="2 3" key="1">
    <citation type="journal article" date="2024" name="J Genomics">
        <title>Draft genome sequencing and assembly of Favolaschia claudopus CIRM-BRFM 2984 isolated from oak limbs.</title>
        <authorList>
            <person name="Navarro D."/>
            <person name="Drula E."/>
            <person name="Chaduli D."/>
            <person name="Cazenave R."/>
            <person name="Ahrendt S."/>
            <person name="Wang J."/>
            <person name="Lipzen A."/>
            <person name="Daum C."/>
            <person name="Barry K."/>
            <person name="Grigoriev I.V."/>
            <person name="Favel A."/>
            <person name="Rosso M.N."/>
            <person name="Martin F."/>
        </authorList>
    </citation>
    <scope>NUCLEOTIDE SEQUENCE [LARGE SCALE GENOMIC DNA]</scope>
    <source>
        <strain evidence="2 3">CIRM-BRFM 2984</strain>
    </source>
</reference>
<feature type="region of interest" description="Disordered" evidence="1">
    <location>
        <begin position="143"/>
        <end position="163"/>
    </location>
</feature>
<accession>A0AAW0C9F9</accession>
<feature type="region of interest" description="Disordered" evidence="1">
    <location>
        <begin position="407"/>
        <end position="448"/>
    </location>
</feature>
<feature type="compositionally biased region" description="Polar residues" evidence="1">
    <location>
        <begin position="421"/>
        <end position="432"/>
    </location>
</feature>
<dbReference type="EMBL" id="JAWWNJ010000021">
    <property type="protein sequence ID" value="KAK7034340.1"/>
    <property type="molecule type" value="Genomic_DNA"/>
</dbReference>
<feature type="region of interest" description="Disordered" evidence="1">
    <location>
        <begin position="282"/>
        <end position="314"/>
    </location>
</feature>
<comment type="caution">
    <text evidence="2">The sequence shown here is derived from an EMBL/GenBank/DDBJ whole genome shotgun (WGS) entry which is preliminary data.</text>
</comment>
<feature type="compositionally biased region" description="Basic and acidic residues" evidence="1">
    <location>
        <begin position="283"/>
        <end position="295"/>
    </location>
</feature>
<evidence type="ECO:0000256" key="1">
    <source>
        <dbReference type="SAM" id="MobiDB-lite"/>
    </source>
</evidence>
<feature type="compositionally biased region" description="Low complexity" evidence="1">
    <location>
        <begin position="1"/>
        <end position="13"/>
    </location>
</feature>
<sequence>MPATTSRLRSLLLKTPSMTQPEPFLLSRTMEREGNLGELSGVSGAPVEIRANPVSRKSRNQSESERRSAGQRRRRKREAKKQENDGRLSGIGRPVNLTRSLAQRARRQRELAGDIEDLLDTKGYKGCHRSRAQTLRRRVEQQERRLKSYPECDPTQSLDQALHHEYDVNQPRRNDRYRESYRSRMLRYEDEVRRALLAMHAFYPNSTTTMPSTGHHLRPLLPKTPSMTRPEPFLLKTTRNLESDANVNRDSAQVLNPKEVQLQQLDHVKKTTSIRIRASFSWPKEEKGEGSKGEFNESYMGPATSRSVAQRARRQRELAAKIENLLDIKEHDSQQSRAQKLRRKVEQGERRLRAFPDCDHGRALDEALDHEWMLNQPRREDRHRESQRKLSTARNFRALQSRVDSGQTSIKWFRERPKAPLTSSVRSQTTYDNFVAASPVDRTPLHTQ</sequence>
<evidence type="ECO:0000313" key="2">
    <source>
        <dbReference type="EMBL" id="KAK7034340.1"/>
    </source>
</evidence>
<dbReference type="Proteomes" id="UP001362999">
    <property type="component" value="Unassembled WGS sequence"/>
</dbReference>
<keyword evidence="3" id="KW-1185">Reference proteome</keyword>
<name>A0AAW0C9F9_9AGAR</name>
<dbReference type="AlphaFoldDB" id="A0AAW0C9F9"/>
<evidence type="ECO:0000313" key="3">
    <source>
        <dbReference type="Proteomes" id="UP001362999"/>
    </source>
</evidence>
<proteinExistence type="predicted"/>
<gene>
    <name evidence="2" type="ORF">R3P38DRAFT_3351410</name>
</gene>
<feature type="compositionally biased region" description="Basic residues" evidence="1">
    <location>
        <begin position="69"/>
        <end position="79"/>
    </location>
</feature>
<feature type="region of interest" description="Disordered" evidence="1">
    <location>
        <begin position="1"/>
        <end position="95"/>
    </location>
</feature>
<organism evidence="2 3">
    <name type="scientific">Favolaschia claudopus</name>
    <dbReference type="NCBI Taxonomy" id="2862362"/>
    <lineage>
        <taxon>Eukaryota</taxon>
        <taxon>Fungi</taxon>
        <taxon>Dikarya</taxon>
        <taxon>Basidiomycota</taxon>
        <taxon>Agaricomycotina</taxon>
        <taxon>Agaricomycetes</taxon>
        <taxon>Agaricomycetidae</taxon>
        <taxon>Agaricales</taxon>
        <taxon>Marasmiineae</taxon>
        <taxon>Mycenaceae</taxon>
        <taxon>Favolaschia</taxon>
    </lineage>
</organism>